<evidence type="ECO:0000313" key="4">
    <source>
        <dbReference type="EMBL" id="WGI18760.1"/>
    </source>
</evidence>
<sequence length="59" mass="6651">MNFWERNQFLIAMVIVLAIGIYAFQAKSLPLIIGTLILAVVVIGFKIYLNVKATRNGRK</sequence>
<dbReference type="EMBL" id="OKRC01000003">
    <property type="protein sequence ID" value="SPE20472.1"/>
    <property type="molecule type" value="Genomic_DNA"/>
</dbReference>
<protein>
    <submittedName>
        <fullName evidence="3">Uncharacterized protein</fullName>
    </submittedName>
</protein>
<feature type="transmembrane region" description="Helical" evidence="1">
    <location>
        <begin position="7"/>
        <end position="25"/>
    </location>
</feature>
<dbReference type="Proteomes" id="UP000239650">
    <property type="component" value="Unassembled WGS sequence"/>
</dbReference>
<organism evidence="3 6">
    <name type="scientific">Latilactobacillus sakei</name>
    <name type="common">Lactobacillus sakei</name>
    <dbReference type="NCBI Taxonomy" id="1599"/>
    <lineage>
        <taxon>Bacteria</taxon>
        <taxon>Bacillati</taxon>
        <taxon>Bacillota</taxon>
        <taxon>Bacilli</taxon>
        <taxon>Lactobacillales</taxon>
        <taxon>Lactobacillaceae</taxon>
        <taxon>Latilactobacillus</taxon>
    </lineage>
</organism>
<dbReference type="GeneID" id="57132389"/>
<reference evidence="2 5" key="1">
    <citation type="submission" date="2016-09" db="EMBL/GenBank/DDBJ databases">
        <authorList>
            <person name="Inglin R.C."/>
        </authorList>
    </citation>
    <scope>NUCLEOTIDE SEQUENCE [LARGE SCALE GENOMIC DNA]</scope>
    <source>
        <strain evidence="2 5">RI-517</strain>
    </source>
</reference>
<gene>
    <name evidence="2" type="ORF">CUR37_02440</name>
    <name evidence="3" type="ORF">LAS9267_00858</name>
    <name evidence="4" type="ORF">QBD03_08390</name>
</gene>
<dbReference type="AlphaFoldDB" id="A0A095ADA5"/>
<evidence type="ECO:0000313" key="3">
    <source>
        <dbReference type="EMBL" id="SPE20472.1"/>
    </source>
</evidence>
<feature type="transmembrane region" description="Helical" evidence="1">
    <location>
        <begin position="31"/>
        <end position="49"/>
    </location>
</feature>
<keyword evidence="1" id="KW-0472">Membrane</keyword>
<evidence type="ECO:0000313" key="6">
    <source>
        <dbReference type="Proteomes" id="UP000239650"/>
    </source>
</evidence>
<dbReference type="Proteomes" id="UP001179858">
    <property type="component" value="Chromosome"/>
</dbReference>
<evidence type="ECO:0000313" key="5">
    <source>
        <dbReference type="Proteomes" id="UP000234349"/>
    </source>
</evidence>
<reference evidence="4" key="3">
    <citation type="submission" date="2023-04" db="EMBL/GenBank/DDBJ databases">
        <title>Novel strain of Lactilactobacillus sakei and use thereof.</title>
        <authorList>
            <person name="Kim S.Y."/>
        </authorList>
    </citation>
    <scope>NUCLEOTIDE SEQUENCE</scope>
    <source>
        <strain evidence="4">HUP1</strain>
    </source>
</reference>
<name>A0A095ADA5_LATSK</name>
<keyword evidence="1" id="KW-0812">Transmembrane</keyword>
<evidence type="ECO:0000313" key="2">
    <source>
        <dbReference type="EMBL" id="PKX79296.1"/>
    </source>
</evidence>
<reference evidence="3 6" key="2">
    <citation type="submission" date="2018-02" db="EMBL/GenBank/DDBJ databases">
        <authorList>
            <person name="Rodrigo-Torres L."/>
            <person name="Arahal R. D."/>
            <person name="Lucena T."/>
        </authorList>
    </citation>
    <scope>NUCLEOTIDE SEQUENCE [LARGE SCALE GENOMIC DNA]</scope>
    <source>
        <strain evidence="3 6">CECT 9267</strain>
    </source>
</reference>
<dbReference type="Proteomes" id="UP000234349">
    <property type="component" value="Unassembled WGS sequence"/>
</dbReference>
<dbReference type="EMBL" id="CP122959">
    <property type="protein sequence ID" value="WGI18760.1"/>
    <property type="molecule type" value="Genomic_DNA"/>
</dbReference>
<evidence type="ECO:0000256" key="1">
    <source>
        <dbReference type="SAM" id="Phobius"/>
    </source>
</evidence>
<proteinExistence type="predicted"/>
<dbReference type="RefSeq" id="WP_011375169.1">
    <property type="nucleotide sequence ID" value="NZ_AP017931.1"/>
</dbReference>
<dbReference type="EMBL" id="MKGH01000009">
    <property type="protein sequence ID" value="PKX79296.1"/>
    <property type="molecule type" value="Genomic_DNA"/>
</dbReference>
<accession>A0A095ADA5</accession>
<keyword evidence="1" id="KW-1133">Transmembrane helix</keyword>